<evidence type="ECO:0000313" key="2">
    <source>
        <dbReference type="Proteomes" id="UP001152799"/>
    </source>
</evidence>
<dbReference type="AlphaFoldDB" id="A0A9N9MW34"/>
<keyword evidence="2" id="KW-1185">Reference proteome</keyword>
<dbReference type="Proteomes" id="UP001152799">
    <property type="component" value="Chromosome 8"/>
</dbReference>
<gene>
    <name evidence="1" type="ORF">CEUTPL_LOCUS12532</name>
</gene>
<proteinExistence type="predicted"/>
<sequence length="83" mass="9610">MITEVVLCDFFRELGDEVERGQQLLVQPLDIRLIEECASHLENCCHTVSVVFSRFPILSNNVELSVAKIYEIVWILLQQLESF</sequence>
<name>A0A9N9MW34_9CUCU</name>
<reference evidence="1" key="1">
    <citation type="submission" date="2022-01" db="EMBL/GenBank/DDBJ databases">
        <authorList>
            <person name="King R."/>
        </authorList>
    </citation>
    <scope>NUCLEOTIDE SEQUENCE</scope>
</reference>
<evidence type="ECO:0000313" key="1">
    <source>
        <dbReference type="EMBL" id="CAG9772110.1"/>
    </source>
</evidence>
<accession>A0A9N9MW34</accession>
<organism evidence="1 2">
    <name type="scientific">Ceutorhynchus assimilis</name>
    <name type="common">cabbage seed weevil</name>
    <dbReference type="NCBI Taxonomy" id="467358"/>
    <lineage>
        <taxon>Eukaryota</taxon>
        <taxon>Metazoa</taxon>
        <taxon>Ecdysozoa</taxon>
        <taxon>Arthropoda</taxon>
        <taxon>Hexapoda</taxon>
        <taxon>Insecta</taxon>
        <taxon>Pterygota</taxon>
        <taxon>Neoptera</taxon>
        <taxon>Endopterygota</taxon>
        <taxon>Coleoptera</taxon>
        <taxon>Polyphaga</taxon>
        <taxon>Cucujiformia</taxon>
        <taxon>Curculionidae</taxon>
        <taxon>Ceutorhynchinae</taxon>
        <taxon>Ceutorhynchus</taxon>
    </lineage>
</organism>
<protein>
    <submittedName>
        <fullName evidence="1">Uncharacterized protein</fullName>
    </submittedName>
</protein>
<dbReference type="EMBL" id="OU892284">
    <property type="protein sequence ID" value="CAG9772110.1"/>
    <property type="molecule type" value="Genomic_DNA"/>
</dbReference>